<reference evidence="2" key="1">
    <citation type="submission" date="2016-10" db="EMBL/GenBank/DDBJ databases">
        <authorList>
            <person name="Varghese N."/>
            <person name="Submissions S."/>
        </authorList>
    </citation>
    <scope>NUCLEOTIDE SEQUENCE [LARGE SCALE GENOMIC DNA]</scope>
    <source>
        <strain evidence="2">CGMCC 1.11014</strain>
    </source>
</reference>
<name>A0A1I7M7M4_9BURK</name>
<gene>
    <name evidence="1" type="ORF">SAMN05216552_10813</name>
</gene>
<sequence length="64" mass="6916">MSRARIREFFIELFDLQLSTGVLDETIGEAGRAMAPLEASNIACRTALAAALQSGAIKCQVIYL</sequence>
<dbReference type="EMBL" id="FPBO01000081">
    <property type="protein sequence ID" value="SFV17923.1"/>
    <property type="molecule type" value="Genomic_DNA"/>
</dbReference>
<dbReference type="AlphaFoldDB" id="A0A1I7M7M4"/>
<keyword evidence="2" id="KW-1185">Reference proteome</keyword>
<dbReference type="Proteomes" id="UP000199391">
    <property type="component" value="Unassembled WGS sequence"/>
</dbReference>
<proteinExistence type="predicted"/>
<evidence type="ECO:0000313" key="1">
    <source>
        <dbReference type="EMBL" id="SFV17923.1"/>
    </source>
</evidence>
<dbReference type="OrthoDB" id="9794514at2"/>
<dbReference type="STRING" id="1035707.SAMN05216552_10813"/>
<protein>
    <submittedName>
        <fullName evidence="1">Uncharacterized protein</fullName>
    </submittedName>
</protein>
<accession>A0A1I7M7M4</accession>
<evidence type="ECO:0000313" key="2">
    <source>
        <dbReference type="Proteomes" id="UP000199391"/>
    </source>
</evidence>
<organism evidence="1 2">
    <name type="scientific">Pseudoduganella namucuonensis</name>
    <dbReference type="NCBI Taxonomy" id="1035707"/>
    <lineage>
        <taxon>Bacteria</taxon>
        <taxon>Pseudomonadati</taxon>
        <taxon>Pseudomonadota</taxon>
        <taxon>Betaproteobacteria</taxon>
        <taxon>Burkholderiales</taxon>
        <taxon>Oxalobacteraceae</taxon>
        <taxon>Telluria group</taxon>
        <taxon>Pseudoduganella</taxon>
    </lineage>
</organism>
<dbReference type="RefSeq" id="WP_093561628.1">
    <property type="nucleotide sequence ID" value="NZ_FPBO01000081.1"/>
</dbReference>